<accession>A0AAD6MDR6</accession>
<dbReference type="AlphaFoldDB" id="A0AAD6MDR6"/>
<dbReference type="Proteomes" id="UP001164929">
    <property type="component" value="Chromosome 10"/>
</dbReference>
<sequence>MMTVSSMSAALRHQLNTRFPPC</sequence>
<gene>
    <name evidence="1" type="ORF">NC653_026318</name>
</gene>
<comment type="caution">
    <text evidence="1">The sequence shown here is derived from an EMBL/GenBank/DDBJ whole genome shotgun (WGS) entry which is preliminary data.</text>
</comment>
<organism evidence="1 2">
    <name type="scientific">Populus alba x Populus x berolinensis</name>
    <dbReference type="NCBI Taxonomy" id="444605"/>
    <lineage>
        <taxon>Eukaryota</taxon>
        <taxon>Viridiplantae</taxon>
        <taxon>Streptophyta</taxon>
        <taxon>Embryophyta</taxon>
        <taxon>Tracheophyta</taxon>
        <taxon>Spermatophyta</taxon>
        <taxon>Magnoliopsida</taxon>
        <taxon>eudicotyledons</taxon>
        <taxon>Gunneridae</taxon>
        <taxon>Pentapetalae</taxon>
        <taxon>rosids</taxon>
        <taxon>fabids</taxon>
        <taxon>Malpighiales</taxon>
        <taxon>Salicaceae</taxon>
        <taxon>Saliceae</taxon>
        <taxon>Populus</taxon>
    </lineage>
</organism>
<keyword evidence="2" id="KW-1185">Reference proteome</keyword>
<evidence type="ECO:0000313" key="1">
    <source>
        <dbReference type="EMBL" id="KAJ6983472.1"/>
    </source>
</evidence>
<name>A0AAD6MDR6_9ROSI</name>
<proteinExistence type="predicted"/>
<evidence type="ECO:0000313" key="2">
    <source>
        <dbReference type="Proteomes" id="UP001164929"/>
    </source>
</evidence>
<protein>
    <submittedName>
        <fullName evidence="1">Uncharacterized protein</fullName>
    </submittedName>
</protein>
<reference evidence="1" key="1">
    <citation type="journal article" date="2023" name="Mol. Ecol. Resour.">
        <title>Chromosome-level genome assembly of a triploid poplar Populus alba 'Berolinensis'.</title>
        <authorList>
            <person name="Chen S."/>
            <person name="Yu Y."/>
            <person name="Wang X."/>
            <person name="Wang S."/>
            <person name="Zhang T."/>
            <person name="Zhou Y."/>
            <person name="He R."/>
            <person name="Meng N."/>
            <person name="Wang Y."/>
            <person name="Liu W."/>
            <person name="Liu Z."/>
            <person name="Liu J."/>
            <person name="Guo Q."/>
            <person name="Huang H."/>
            <person name="Sederoff R.R."/>
            <person name="Wang G."/>
            <person name="Qu G."/>
            <person name="Chen S."/>
        </authorList>
    </citation>
    <scope>NUCLEOTIDE SEQUENCE</scope>
    <source>
        <strain evidence="1">SC-2020</strain>
    </source>
</reference>
<dbReference type="EMBL" id="JAQIZT010000010">
    <property type="protein sequence ID" value="KAJ6983472.1"/>
    <property type="molecule type" value="Genomic_DNA"/>
</dbReference>